<dbReference type="Proteomes" id="UP000710815">
    <property type="component" value="Unassembled WGS sequence"/>
</dbReference>
<accession>A0ABS9VY09</accession>
<protein>
    <submittedName>
        <fullName evidence="1">Uncharacterized protein</fullName>
    </submittedName>
</protein>
<organism evidence="1 2">
    <name type="scientific">Bifidobacterium amazonense</name>
    <dbReference type="NCBI Taxonomy" id="2809027"/>
    <lineage>
        <taxon>Bacteria</taxon>
        <taxon>Bacillati</taxon>
        <taxon>Actinomycetota</taxon>
        <taxon>Actinomycetes</taxon>
        <taxon>Bifidobacteriales</taxon>
        <taxon>Bifidobacteriaceae</taxon>
        <taxon>Bifidobacterium</taxon>
    </lineage>
</organism>
<dbReference type="RefSeq" id="WP_241514932.1">
    <property type="nucleotide sequence ID" value="NZ_JAFEJT020000072.1"/>
</dbReference>
<name>A0ABS9VY09_9BIFI</name>
<comment type="caution">
    <text evidence="1">The sequence shown here is derived from an EMBL/GenBank/DDBJ whole genome shotgun (WGS) entry which is preliminary data.</text>
</comment>
<reference evidence="1 2" key="2">
    <citation type="journal article" date="2021" name="Syst. Appl. Microbiol.">
        <title>Phylogenetic classification of ten novel species belonging to the genus Bifidobacterium comprising B. phasiani sp. nov., B. pongonis sp. nov., B. saguinibicoloris sp. nov., B. colobi sp. nov., B. simiiventris sp. nov., B. santillanense sp. nov., B. miconis sp. nov., B. amazonense sp. nov., B. pluvialisilvae sp. nov., and B. miconisargentati sp. nov.</title>
        <authorList>
            <person name="Lugli G.A."/>
            <person name="Calvete-Torre I."/>
            <person name="Alessandri G."/>
            <person name="Milani C."/>
            <person name="Turroni F."/>
            <person name="Laiolo P."/>
            <person name="Ossiprandi M.C."/>
            <person name="Margolles A."/>
            <person name="Ruiz L."/>
            <person name="Ventura M."/>
        </authorList>
    </citation>
    <scope>NUCLEOTIDE SEQUENCE [LARGE SCALE GENOMIC DNA]</scope>
    <source>
        <strain evidence="1 2">MA1</strain>
    </source>
</reference>
<evidence type="ECO:0000313" key="1">
    <source>
        <dbReference type="EMBL" id="MCH9277005.1"/>
    </source>
</evidence>
<dbReference type="EMBL" id="JAFEJT020000072">
    <property type="protein sequence ID" value="MCH9277005.1"/>
    <property type="molecule type" value="Genomic_DNA"/>
</dbReference>
<gene>
    <name evidence="1" type="ORF">JS533_012140</name>
</gene>
<proteinExistence type="predicted"/>
<evidence type="ECO:0000313" key="2">
    <source>
        <dbReference type="Proteomes" id="UP000710815"/>
    </source>
</evidence>
<reference evidence="1 2" key="1">
    <citation type="journal article" date="2021" name="Environ. Microbiol.">
        <title>Genetic insights into the dark matter of the mammalian gut microbiota through targeted genome reconstruction.</title>
        <authorList>
            <person name="Lugli G.A."/>
            <person name="Alessandri G."/>
            <person name="Milani C."/>
            <person name="Viappiani A."/>
            <person name="Fontana F."/>
            <person name="Tarracchini C."/>
            <person name="Mancabelli L."/>
            <person name="Argentini C."/>
            <person name="Ruiz L."/>
            <person name="Margolles A."/>
            <person name="van Sinderen D."/>
            <person name="Turroni F."/>
            <person name="Ventura M."/>
        </authorList>
    </citation>
    <scope>NUCLEOTIDE SEQUENCE [LARGE SCALE GENOMIC DNA]</scope>
    <source>
        <strain evidence="1 2">MA1</strain>
    </source>
</reference>
<sequence length="133" mass="15027">MERPFSNLKNSAAATSYKQISEKPIVALAPRQSGELEEHTLSARQLLKPVLCVKHRGMFVDQVIDKCASTDLMTDIQRTNNSIMKQFSPQSLTVITPVNSKRDQRITGIRLDAFLFNQSSPTKDRSTARMFKE</sequence>
<keyword evidence="2" id="KW-1185">Reference proteome</keyword>